<dbReference type="InterPro" id="IPR036236">
    <property type="entry name" value="Znf_C2H2_sf"/>
</dbReference>
<dbReference type="InterPro" id="IPR003604">
    <property type="entry name" value="Matrin/U1-like-C_Znf_C2H2"/>
</dbReference>
<dbReference type="PANTHER" id="PTHR23067:SF12">
    <property type="entry name" value="ZINC FINGER PROTEIN 385D"/>
    <property type="match status" value="1"/>
</dbReference>
<feature type="region of interest" description="Disordered" evidence="7">
    <location>
        <begin position="107"/>
        <end position="134"/>
    </location>
</feature>
<evidence type="ECO:0000259" key="8">
    <source>
        <dbReference type="PROSITE" id="PS00028"/>
    </source>
</evidence>
<evidence type="ECO:0000313" key="10">
    <source>
        <dbReference type="Proteomes" id="UP000007303"/>
    </source>
</evidence>
<dbReference type="SMART" id="SM00451">
    <property type="entry name" value="ZnF_U1"/>
    <property type="match status" value="3"/>
</dbReference>
<dbReference type="SUPFAM" id="SSF57667">
    <property type="entry name" value="beta-beta-alpha zinc fingers"/>
    <property type="match status" value="3"/>
</dbReference>
<organism evidence="9 10">
    <name type="scientific">Tetraodon nigroviridis</name>
    <name type="common">Spotted green pufferfish</name>
    <name type="synonym">Chelonodon nigroviridis</name>
    <dbReference type="NCBI Taxonomy" id="99883"/>
    <lineage>
        <taxon>Eukaryota</taxon>
        <taxon>Metazoa</taxon>
        <taxon>Chordata</taxon>
        <taxon>Craniata</taxon>
        <taxon>Vertebrata</taxon>
        <taxon>Euteleostomi</taxon>
        <taxon>Actinopterygii</taxon>
        <taxon>Neopterygii</taxon>
        <taxon>Teleostei</taxon>
        <taxon>Neoteleostei</taxon>
        <taxon>Acanthomorphata</taxon>
        <taxon>Eupercaria</taxon>
        <taxon>Tetraodontiformes</taxon>
        <taxon>Tetradontoidea</taxon>
        <taxon>Tetraodontidae</taxon>
        <taxon>Tetraodon</taxon>
    </lineage>
</organism>
<feature type="domain" description="C2H2-type" evidence="8">
    <location>
        <begin position="264"/>
        <end position="286"/>
    </location>
</feature>
<dbReference type="FunFam" id="3.30.160.60:FF:000293">
    <property type="entry name" value="zinc finger protein 385B isoform X3"/>
    <property type="match status" value="1"/>
</dbReference>
<keyword evidence="2" id="KW-0479">Metal-binding</keyword>
<dbReference type="Pfam" id="PF12874">
    <property type="entry name" value="zf-met"/>
    <property type="match status" value="2"/>
</dbReference>
<feature type="region of interest" description="Disordered" evidence="7">
    <location>
        <begin position="172"/>
        <end position="191"/>
    </location>
</feature>
<comment type="subcellular location">
    <subcellularLocation>
        <location evidence="1">Nucleus</location>
    </subcellularLocation>
</comment>
<evidence type="ECO:0000313" key="9">
    <source>
        <dbReference type="Ensembl" id="ENSTNIP00000014611.1"/>
    </source>
</evidence>
<dbReference type="InParanoid" id="H3D273"/>
<accession>H3D273</accession>
<dbReference type="GO" id="GO:0008270">
    <property type="term" value="F:zinc ion binding"/>
    <property type="evidence" value="ECO:0007669"/>
    <property type="project" value="UniProtKB-KW"/>
</dbReference>
<keyword evidence="3" id="KW-0677">Repeat</keyword>
<dbReference type="Ensembl" id="ENSTNIT00000014811.1">
    <property type="protein sequence ID" value="ENSTNIP00000014611.1"/>
    <property type="gene ID" value="ENSTNIG00000011660.1"/>
</dbReference>
<feature type="domain" description="C2H2-type" evidence="8">
    <location>
        <begin position="76"/>
        <end position="98"/>
    </location>
</feature>
<evidence type="ECO:0000256" key="6">
    <source>
        <dbReference type="ARBA" id="ARBA00023242"/>
    </source>
</evidence>
<dbReference type="Proteomes" id="UP000007303">
    <property type="component" value="Unassembled WGS sequence"/>
</dbReference>
<feature type="region of interest" description="Disordered" evidence="7">
    <location>
        <begin position="278"/>
        <end position="314"/>
    </location>
</feature>
<dbReference type="GO" id="GO:0003676">
    <property type="term" value="F:nucleic acid binding"/>
    <property type="evidence" value="ECO:0007669"/>
    <property type="project" value="InterPro"/>
</dbReference>
<dbReference type="PROSITE" id="PS00028">
    <property type="entry name" value="ZINC_FINGER_C2H2_1"/>
    <property type="match status" value="2"/>
</dbReference>
<dbReference type="OMA" id="RNIMYFX"/>
<evidence type="ECO:0000256" key="2">
    <source>
        <dbReference type="ARBA" id="ARBA00022723"/>
    </source>
</evidence>
<dbReference type="InterPro" id="IPR022755">
    <property type="entry name" value="Znf_C2H2_jaz"/>
</dbReference>
<evidence type="ECO:0000256" key="3">
    <source>
        <dbReference type="ARBA" id="ARBA00022737"/>
    </source>
</evidence>
<reference evidence="9" key="2">
    <citation type="submission" date="2025-08" db="UniProtKB">
        <authorList>
            <consortium name="Ensembl"/>
        </authorList>
    </citation>
    <scope>IDENTIFICATION</scope>
</reference>
<dbReference type="Gene3D" id="3.30.160.60">
    <property type="entry name" value="Classic Zinc Finger"/>
    <property type="match status" value="3"/>
</dbReference>
<feature type="compositionally biased region" description="Basic residues" evidence="7">
    <location>
        <begin position="281"/>
        <end position="299"/>
    </location>
</feature>
<dbReference type="GO" id="GO:0005634">
    <property type="term" value="C:nucleus"/>
    <property type="evidence" value="ECO:0007669"/>
    <property type="project" value="UniProtKB-SubCell"/>
</dbReference>
<proteinExistence type="predicted"/>
<dbReference type="InterPro" id="IPR051845">
    <property type="entry name" value="Znf385"/>
</dbReference>
<evidence type="ECO:0000256" key="7">
    <source>
        <dbReference type="SAM" id="MobiDB-lite"/>
    </source>
</evidence>
<dbReference type="HOGENOM" id="CLU_027876_1_0_1"/>
<keyword evidence="4" id="KW-0863">Zinc-finger</keyword>
<evidence type="ECO:0000256" key="1">
    <source>
        <dbReference type="ARBA" id="ARBA00004123"/>
    </source>
</evidence>
<keyword evidence="10" id="KW-1185">Reference proteome</keyword>
<reference evidence="10" key="1">
    <citation type="journal article" date="2004" name="Nature">
        <title>Genome duplication in the teleost fish Tetraodon nigroviridis reveals the early vertebrate proto-karyotype.</title>
        <authorList>
            <person name="Jaillon O."/>
            <person name="Aury J.-M."/>
            <person name="Brunet F."/>
            <person name="Petit J.-L."/>
            <person name="Stange-Thomann N."/>
            <person name="Mauceli E."/>
            <person name="Bouneau L."/>
            <person name="Fischer C."/>
            <person name="Ozouf-Costaz C."/>
            <person name="Bernot A."/>
            <person name="Nicaud S."/>
            <person name="Jaffe D."/>
            <person name="Fisher S."/>
            <person name="Lutfalla G."/>
            <person name="Dossat C."/>
            <person name="Segurens B."/>
            <person name="Dasilva C."/>
            <person name="Salanoubat M."/>
            <person name="Levy M."/>
            <person name="Boudet N."/>
            <person name="Castellano S."/>
            <person name="Anthouard V."/>
            <person name="Jubin C."/>
            <person name="Castelli V."/>
            <person name="Katinka M."/>
            <person name="Vacherie B."/>
            <person name="Biemont C."/>
            <person name="Skalli Z."/>
            <person name="Cattolico L."/>
            <person name="Poulain J."/>
            <person name="De Berardinis V."/>
            <person name="Cruaud C."/>
            <person name="Duprat S."/>
            <person name="Brottier P."/>
            <person name="Coutanceau J.-P."/>
            <person name="Gouzy J."/>
            <person name="Parra G."/>
            <person name="Lardier G."/>
            <person name="Chapple C."/>
            <person name="McKernan K.J."/>
            <person name="McEwan P."/>
            <person name="Bosak S."/>
            <person name="Kellis M."/>
            <person name="Volff J.-N."/>
            <person name="Guigo R."/>
            <person name="Zody M.C."/>
            <person name="Mesirov J."/>
            <person name="Lindblad-Toh K."/>
            <person name="Birren B."/>
            <person name="Nusbaum C."/>
            <person name="Kahn D."/>
            <person name="Robinson-Rechavi M."/>
            <person name="Laudet V."/>
            <person name="Schachter V."/>
            <person name="Quetier F."/>
            <person name="Saurin W."/>
            <person name="Scarpelli C."/>
            <person name="Wincker P."/>
            <person name="Lander E.S."/>
            <person name="Weissenbach J."/>
            <person name="Roest Crollius H."/>
        </authorList>
    </citation>
    <scope>NUCLEOTIDE SEQUENCE [LARGE SCALE GENOMIC DNA]</scope>
</reference>
<keyword evidence="6" id="KW-0539">Nucleus</keyword>
<evidence type="ECO:0000256" key="4">
    <source>
        <dbReference type="ARBA" id="ARBA00022771"/>
    </source>
</evidence>
<dbReference type="SMART" id="SM00355">
    <property type="entry name" value="ZnF_C2H2"/>
    <property type="match status" value="3"/>
</dbReference>
<dbReference type="FunFam" id="3.30.160.60:FF:000276">
    <property type="entry name" value="zinc finger protein 385A isoform X3"/>
    <property type="match status" value="1"/>
</dbReference>
<dbReference type="InterPro" id="IPR013087">
    <property type="entry name" value="Znf_C2H2_type"/>
</dbReference>
<name>H3D273_TETNG</name>
<dbReference type="GeneTree" id="ENSGT00940000160242"/>
<dbReference type="Pfam" id="PF12171">
    <property type="entry name" value="zf-C2H2_jaz"/>
    <property type="match status" value="1"/>
</dbReference>
<keyword evidence="5" id="KW-0862">Zinc</keyword>
<evidence type="ECO:0000256" key="5">
    <source>
        <dbReference type="ARBA" id="ARBA00022833"/>
    </source>
</evidence>
<dbReference type="AlphaFoldDB" id="H3D273"/>
<protein>
    <submittedName>
        <fullName evidence="9">Zinc finger protein 385D</fullName>
    </submittedName>
</protein>
<reference evidence="9" key="3">
    <citation type="submission" date="2025-09" db="UniProtKB">
        <authorList>
            <consortium name="Ensembl"/>
        </authorList>
    </citation>
    <scope>IDENTIFICATION</scope>
</reference>
<dbReference type="PANTHER" id="PTHR23067">
    <property type="entry name" value="DOUBLE-STRANDED RNA-BINDING ZINC FINGER PROTEIN"/>
    <property type="match status" value="1"/>
</dbReference>
<sequence>STGHTCENNLMPALMQPTIPALPPSLRIKRFLPFPLDTASAVRLLPGFSAMDPVQQAVLHHTLGLQPTAKRKHASCSVCQMRFNSQSQALAHLKGTKHAKKLKALDAPKTKPKGPGVTKDSAHPEITKGGAGSRVPNCSEGTDLLIGCSFVPETSETPATCIDAQAAELPLEPDQVTEPEAQTAAADPETEEEKARRLLYCSLCKVAVNSASQLEAHNSGTKHKTMLEARTGVGSIKSFPRPGVRSKLVTSTKSTGLQNKTFYCETCGVHVNSDTQLKQHISSRRHKDRAAGKPAKHKYGPYAKTPKGPVSTRSSCLSLTSSRLQPLPAQVIPAHLAAMAAAAAAAAIGGSVTHRTNNVASHAASPGGLFQTQSLSAALLRPAPGPIRTSHPQVLFAPY</sequence>